<comment type="caution">
    <text evidence="3">The sequence shown here is derived from an EMBL/GenBank/DDBJ whole genome shotgun (WGS) entry which is preliminary data.</text>
</comment>
<dbReference type="EMBL" id="JAATVY010000001">
    <property type="protein sequence ID" value="NJC68364.1"/>
    <property type="molecule type" value="Genomic_DNA"/>
</dbReference>
<sequence>MKRQGRRPVLITDAEPSQDDQLRMREIRYLIMMSIRALLLIVAAVLVGLRVPLLPLWLVLCVVGMVLLPWLAVILANDRPPKEQHRLSHRLHHRARVEEPPQNAIGAPREPTVIDADELRREESHPER</sequence>
<evidence type="ECO:0000256" key="1">
    <source>
        <dbReference type="SAM" id="MobiDB-lite"/>
    </source>
</evidence>
<reference evidence="3 4" key="1">
    <citation type="submission" date="2020-03" db="EMBL/GenBank/DDBJ databases">
        <title>WGS of the type strain of Planosporangium spp.</title>
        <authorList>
            <person name="Thawai C."/>
        </authorList>
    </citation>
    <scope>NUCLEOTIDE SEQUENCE [LARGE SCALE GENOMIC DNA]</scope>
    <source>
        <strain evidence="3 4">TBRC 5610</strain>
    </source>
</reference>
<proteinExistence type="predicted"/>
<feature type="transmembrane region" description="Helical" evidence="2">
    <location>
        <begin position="29"/>
        <end position="49"/>
    </location>
</feature>
<keyword evidence="2" id="KW-0812">Transmembrane</keyword>
<dbReference type="InterPro" id="IPR021449">
    <property type="entry name" value="DUF3099"/>
</dbReference>
<evidence type="ECO:0000256" key="2">
    <source>
        <dbReference type="SAM" id="Phobius"/>
    </source>
</evidence>
<feature type="compositionally biased region" description="Basic and acidic residues" evidence="1">
    <location>
        <begin position="117"/>
        <end position="128"/>
    </location>
</feature>
<evidence type="ECO:0000313" key="4">
    <source>
        <dbReference type="Proteomes" id="UP000722989"/>
    </source>
</evidence>
<organism evidence="3 4">
    <name type="scientific">Planosporangium thailandense</name>
    <dbReference type="NCBI Taxonomy" id="765197"/>
    <lineage>
        <taxon>Bacteria</taxon>
        <taxon>Bacillati</taxon>
        <taxon>Actinomycetota</taxon>
        <taxon>Actinomycetes</taxon>
        <taxon>Micromonosporales</taxon>
        <taxon>Micromonosporaceae</taxon>
        <taxon>Planosporangium</taxon>
    </lineage>
</organism>
<name>A0ABX0XSV7_9ACTN</name>
<protein>
    <submittedName>
        <fullName evidence="3">DUF3099 domain-containing protein</fullName>
    </submittedName>
</protein>
<gene>
    <name evidence="3" type="ORF">HC031_01305</name>
</gene>
<feature type="transmembrane region" description="Helical" evidence="2">
    <location>
        <begin position="55"/>
        <end position="76"/>
    </location>
</feature>
<feature type="region of interest" description="Disordered" evidence="1">
    <location>
        <begin position="84"/>
        <end position="128"/>
    </location>
</feature>
<keyword evidence="2" id="KW-0472">Membrane</keyword>
<dbReference type="Proteomes" id="UP000722989">
    <property type="component" value="Unassembled WGS sequence"/>
</dbReference>
<dbReference type="RefSeq" id="WP_167923249.1">
    <property type="nucleotide sequence ID" value="NZ_JAATVY010000001.1"/>
</dbReference>
<accession>A0ABX0XSV7</accession>
<keyword evidence="2" id="KW-1133">Transmembrane helix</keyword>
<evidence type="ECO:0000313" key="3">
    <source>
        <dbReference type="EMBL" id="NJC68364.1"/>
    </source>
</evidence>
<dbReference type="Pfam" id="PF11298">
    <property type="entry name" value="DUF3099"/>
    <property type="match status" value="1"/>
</dbReference>
<keyword evidence="4" id="KW-1185">Reference proteome</keyword>